<reference evidence="2 3" key="1">
    <citation type="submission" date="2018-03" db="EMBL/GenBank/DDBJ databases">
        <authorList>
            <person name="Keele B.F."/>
        </authorList>
    </citation>
    <scope>NUCLEOTIDE SEQUENCE [LARGE SCALE GENOMIC DNA]</scope>
    <source>
        <strain evidence="2 3">IB-3</strain>
    </source>
</reference>
<evidence type="ECO:0000313" key="3">
    <source>
        <dbReference type="Proteomes" id="UP000244867"/>
    </source>
</evidence>
<dbReference type="RefSeq" id="WP_108344193.1">
    <property type="nucleotide sequence ID" value="NZ_PYXZ01000003.1"/>
</dbReference>
<dbReference type="AlphaFoldDB" id="A0A2R7YY02"/>
<feature type="compositionally biased region" description="Basic and acidic residues" evidence="1">
    <location>
        <begin position="38"/>
        <end position="51"/>
    </location>
</feature>
<gene>
    <name evidence="2" type="ORF">C7S10_09475</name>
</gene>
<evidence type="ECO:0000313" key="2">
    <source>
        <dbReference type="EMBL" id="PUA81252.1"/>
    </source>
</evidence>
<keyword evidence="3" id="KW-1185">Reference proteome</keyword>
<dbReference type="Proteomes" id="UP000244867">
    <property type="component" value="Unassembled WGS sequence"/>
</dbReference>
<sequence length="62" mass="7009">MAKTFAWWKLLGLAGVLGGVATGAAISRQERVRRSYSADEVRERLHQRHAEIEDEDRRDDGA</sequence>
<accession>A0A2R7YY02</accession>
<name>A0A2R7YY02_9ACTN</name>
<organism evidence="2 3">
    <name type="scientific">Nocardioides currus</name>
    <dbReference type="NCBI Taxonomy" id="2133958"/>
    <lineage>
        <taxon>Bacteria</taxon>
        <taxon>Bacillati</taxon>
        <taxon>Actinomycetota</taxon>
        <taxon>Actinomycetes</taxon>
        <taxon>Propionibacteriales</taxon>
        <taxon>Nocardioidaceae</taxon>
        <taxon>Nocardioides</taxon>
    </lineage>
</organism>
<dbReference type="EMBL" id="PYXZ01000003">
    <property type="protein sequence ID" value="PUA81252.1"/>
    <property type="molecule type" value="Genomic_DNA"/>
</dbReference>
<feature type="region of interest" description="Disordered" evidence="1">
    <location>
        <begin position="38"/>
        <end position="62"/>
    </location>
</feature>
<feature type="compositionally biased region" description="Acidic residues" evidence="1">
    <location>
        <begin position="52"/>
        <end position="62"/>
    </location>
</feature>
<evidence type="ECO:0000256" key="1">
    <source>
        <dbReference type="SAM" id="MobiDB-lite"/>
    </source>
</evidence>
<comment type="caution">
    <text evidence="2">The sequence shown here is derived from an EMBL/GenBank/DDBJ whole genome shotgun (WGS) entry which is preliminary data.</text>
</comment>
<dbReference type="OrthoDB" id="4569428at2"/>
<proteinExistence type="predicted"/>
<protein>
    <submittedName>
        <fullName evidence="2">Uncharacterized protein</fullName>
    </submittedName>
</protein>